<keyword evidence="1" id="KW-0949">S-adenosyl-L-methionine</keyword>
<organism evidence="6 7">
    <name type="scientific">Paraconexibacter antarcticus</name>
    <dbReference type="NCBI Taxonomy" id="2949664"/>
    <lineage>
        <taxon>Bacteria</taxon>
        <taxon>Bacillati</taxon>
        <taxon>Actinomycetota</taxon>
        <taxon>Thermoleophilia</taxon>
        <taxon>Solirubrobacterales</taxon>
        <taxon>Paraconexibacteraceae</taxon>
        <taxon>Paraconexibacter</taxon>
    </lineage>
</organism>
<dbReference type="SMART" id="SM00729">
    <property type="entry name" value="Elp3"/>
    <property type="match status" value="1"/>
</dbReference>
<sequence>MSTNALVEPAEAMRVRRENFGNTIEFYAPGLKRWQSSEWVPEKPNRFLPVSVTGTACALQCDHCKTKVLEGMVTVTKETDLFATAQRLQAGGTEGLLVSGGSTRTGGVPLLPHVAAMRRVKDELGMRVIVHSGVVSPKLAAGLAEAEVDGVMLDIMGSEATIREVYHLDLTPADFERSLELLAERQMRIIPHIVLGLHYGQFLGEWHALDMIGRYPVSTLILVVLTPLVGTPMGHLEPPPVGDVTDFFALARVTMPDTRINLGCGRPMGAMKVALDRAAITHGLNGIAYPADGMVAYAEEQGLEPAFYEYCCSLTWANS</sequence>
<dbReference type="PANTHER" id="PTHR43288">
    <property type="entry name" value="BIOTIN SYNTHASE-RELATED PROTEIN, RADICAL SAM SUPERFAMILY"/>
    <property type="match status" value="1"/>
</dbReference>
<keyword evidence="3" id="KW-0408">Iron</keyword>
<reference evidence="6 7" key="1">
    <citation type="submission" date="2022-06" db="EMBL/GenBank/DDBJ databases">
        <title>Paraconexibacter antarcticus.</title>
        <authorList>
            <person name="Kim C.S."/>
        </authorList>
    </citation>
    <scope>NUCLEOTIDE SEQUENCE [LARGE SCALE GENOMIC DNA]</scope>
    <source>
        <strain evidence="6 7">02-257</strain>
    </source>
</reference>
<dbReference type="InterPro" id="IPR007197">
    <property type="entry name" value="rSAM"/>
</dbReference>
<evidence type="ECO:0000259" key="5">
    <source>
        <dbReference type="SMART" id="SM00729"/>
    </source>
</evidence>
<dbReference type="Proteomes" id="UP001056035">
    <property type="component" value="Chromosome"/>
</dbReference>
<feature type="domain" description="Elp3/MiaA/NifB-like radical SAM core" evidence="5">
    <location>
        <begin position="47"/>
        <end position="250"/>
    </location>
</feature>
<dbReference type="SUPFAM" id="SSF102114">
    <property type="entry name" value="Radical SAM enzymes"/>
    <property type="match status" value="1"/>
</dbReference>
<dbReference type="InterPro" id="IPR006638">
    <property type="entry name" value="Elp3/MiaA/NifB-like_rSAM"/>
</dbReference>
<protein>
    <submittedName>
        <fullName evidence="6">Radical SAM protein</fullName>
    </submittedName>
</protein>
<evidence type="ECO:0000256" key="4">
    <source>
        <dbReference type="ARBA" id="ARBA00023014"/>
    </source>
</evidence>
<accession>A0ABY5E217</accession>
<dbReference type="InterPro" id="IPR058240">
    <property type="entry name" value="rSAM_sf"/>
</dbReference>
<dbReference type="CDD" id="cd01335">
    <property type="entry name" value="Radical_SAM"/>
    <property type="match status" value="1"/>
</dbReference>
<evidence type="ECO:0000256" key="2">
    <source>
        <dbReference type="ARBA" id="ARBA00022723"/>
    </source>
</evidence>
<dbReference type="Pfam" id="PF04055">
    <property type="entry name" value="Radical_SAM"/>
    <property type="match status" value="1"/>
</dbReference>
<name>A0ABY5E217_9ACTN</name>
<dbReference type="Gene3D" id="3.20.20.70">
    <property type="entry name" value="Aldolase class I"/>
    <property type="match status" value="1"/>
</dbReference>
<gene>
    <name evidence="6" type="ORF">NBH00_11890</name>
</gene>
<dbReference type="SFLD" id="SFLDS00029">
    <property type="entry name" value="Radical_SAM"/>
    <property type="match status" value="1"/>
</dbReference>
<dbReference type="SFLD" id="SFLDG01113">
    <property type="entry name" value="Uncharacterised_Radical_SAM_Su"/>
    <property type="match status" value="1"/>
</dbReference>
<evidence type="ECO:0000313" key="7">
    <source>
        <dbReference type="Proteomes" id="UP001056035"/>
    </source>
</evidence>
<proteinExistence type="predicted"/>
<dbReference type="PANTHER" id="PTHR43288:SF2">
    <property type="entry name" value="RADICAL SAM CORE DOMAIN-CONTAINING PROTEIN"/>
    <property type="match status" value="1"/>
</dbReference>
<dbReference type="InterPro" id="IPR013785">
    <property type="entry name" value="Aldolase_TIM"/>
</dbReference>
<keyword evidence="2" id="KW-0479">Metal-binding</keyword>
<keyword evidence="7" id="KW-1185">Reference proteome</keyword>
<dbReference type="EMBL" id="CP098502">
    <property type="protein sequence ID" value="UTI66882.1"/>
    <property type="molecule type" value="Genomic_DNA"/>
</dbReference>
<evidence type="ECO:0000313" key="6">
    <source>
        <dbReference type="EMBL" id="UTI66882.1"/>
    </source>
</evidence>
<evidence type="ECO:0000256" key="1">
    <source>
        <dbReference type="ARBA" id="ARBA00022691"/>
    </source>
</evidence>
<keyword evidence="4" id="KW-0411">Iron-sulfur</keyword>
<dbReference type="RefSeq" id="WP_254573536.1">
    <property type="nucleotide sequence ID" value="NZ_CP098502.1"/>
</dbReference>
<evidence type="ECO:0000256" key="3">
    <source>
        <dbReference type="ARBA" id="ARBA00023004"/>
    </source>
</evidence>